<evidence type="ECO:0000313" key="2">
    <source>
        <dbReference type="EMBL" id="PKU42694.1"/>
    </source>
</evidence>
<dbReference type="InterPro" id="IPR029058">
    <property type="entry name" value="AB_hydrolase_fold"/>
</dbReference>
<evidence type="ECO:0000313" key="3">
    <source>
        <dbReference type="Proteomes" id="UP000233556"/>
    </source>
</evidence>
<dbReference type="OrthoDB" id="9974421at2759"/>
<organism evidence="2 3">
    <name type="scientific">Limosa lapponica baueri</name>
    <dbReference type="NCBI Taxonomy" id="1758121"/>
    <lineage>
        <taxon>Eukaryota</taxon>
        <taxon>Metazoa</taxon>
        <taxon>Chordata</taxon>
        <taxon>Craniata</taxon>
        <taxon>Vertebrata</taxon>
        <taxon>Euteleostomi</taxon>
        <taxon>Archelosauria</taxon>
        <taxon>Archosauria</taxon>
        <taxon>Dinosauria</taxon>
        <taxon>Saurischia</taxon>
        <taxon>Theropoda</taxon>
        <taxon>Coelurosauria</taxon>
        <taxon>Aves</taxon>
        <taxon>Neognathae</taxon>
        <taxon>Neoaves</taxon>
        <taxon>Charadriiformes</taxon>
        <taxon>Scolopacidae</taxon>
        <taxon>Limosa</taxon>
    </lineage>
</organism>
<name>A0A2I0U9F1_LIMLA</name>
<reference evidence="3" key="1">
    <citation type="submission" date="2017-11" db="EMBL/GenBank/DDBJ databases">
        <authorList>
            <person name="Lima N.C."/>
            <person name="Parody-Merino A.M."/>
            <person name="Battley P.F."/>
            <person name="Fidler A.E."/>
            <person name="Prosdocimi F."/>
        </authorList>
    </citation>
    <scope>NUCLEOTIDE SEQUENCE [LARGE SCALE GENOMIC DNA]</scope>
</reference>
<dbReference type="Proteomes" id="UP000233556">
    <property type="component" value="Unassembled WGS sequence"/>
</dbReference>
<keyword evidence="3" id="KW-1185">Reference proteome</keyword>
<feature type="compositionally biased region" description="Basic and acidic residues" evidence="1">
    <location>
        <begin position="48"/>
        <end position="58"/>
    </location>
</feature>
<dbReference type="Gene3D" id="3.40.50.1820">
    <property type="entry name" value="alpha/beta hydrolase"/>
    <property type="match status" value="1"/>
</dbReference>
<protein>
    <submittedName>
        <fullName evidence="2">Uncharacterized protein</fullName>
    </submittedName>
</protein>
<dbReference type="AlphaFoldDB" id="A0A2I0U9F1"/>
<accession>A0A2I0U9F1</accession>
<proteinExistence type="predicted"/>
<sequence length="139" mass="16112">MLPQGWLMSGTVLAALRRPNGLIFQTMPKRNSSPSQTAKTGEFQQFDYGEKNREKNQEKYSQTSPPFYRIEDMTVLTILLSSGEDWVISTAEIQGLLPCIINLIHQEHFLDWNHWDHIWGLDAPQCMYRQMVGLMEKNP</sequence>
<gene>
    <name evidence="2" type="ORF">llap_6994</name>
</gene>
<dbReference type="PANTHER" id="PTHR11005">
    <property type="entry name" value="LYSOSOMAL ACID LIPASE-RELATED"/>
    <property type="match status" value="1"/>
</dbReference>
<dbReference type="EMBL" id="KZ505968">
    <property type="protein sequence ID" value="PKU42694.1"/>
    <property type="molecule type" value="Genomic_DNA"/>
</dbReference>
<reference evidence="3" key="2">
    <citation type="submission" date="2017-12" db="EMBL/GenBank/DDBJ databases">
        <title>Genome sequence of the Bar-tailed Godwit (Limosa lapponica baueri).</title>
        <authorList>
            <person name="Lima N.C.B."/>
            <person name="Parody-Merino A.M."/>
            <person name="Battley P.F."/>
            <person name="Fidler A.E."/>
            <person name="Prosdocimi F."/>
        </authorList>
    </citation>
    <scope>NUCLEOTIDE SEQUENCE [LARGE SCALE GENOMIC DNA]</scope>
</reference>
<evidence type="ECO:0000256" key="1">
    <source>
        <dbReference type="SAM" id="MobiDB-lite"/>
    </source>
</evidence>
<feature type="compositionally biased region" description="Polar residues" evidence="1">
    <location>
        <begin position="28"/>
        <end position="43"/>
    </location>
</feature>
<feature type="region of interest" description="Disordered" evidence="1">
    <location>
        <begin position="26"/>
        <end position="63"/>
    </location>
</feature>